<accession>A0A0C9SM17</accession>
<dbReference type="EMBL" id="KN821006">
    <property type="protein sequence ID" value="KIJ05394.1"/>
    <property type="molecule type" value="Genomic_DNA"/>
</dbReference>
<reference evidence="2" key="2">
    <citation type="submission" date="2015-01" db="EMBL/GenBank/DDBJ databases">
        <title>Evolutionary Origins and Diversification of the Mycorrhizal Mutualists.</title>
        <authorList>
            <consortium name="DOE Joint Genome Institute"/>
            <consortium name="Mycorrhizal Genomics Consortium"/>
            <person name="Kohler A."/>
            <person name="Kuo A."/>
            <person name="Nagy L.G."/>
            <person name="Floudas D."/>
            <person name="Copeland A."/>
            <person name="Barry K.W."/>
            <person name="Cichocki N."/>
            <person name="Veneault-Fourrey C."/>
            <person name="LaButti K."/>
            <person name="Lindquist E.A."/>
            <person name="Lipzen A."/>
            <person name="Lundell T."/>
            <person name="Morin E."/>
            <person name="Murat C."/>
            <person name="Riley R."/>
            <person name="Ohm R."/>
            <person name="Sun H."/>
            <person name="Tunlid A."/>
            <person name="Henrissat B."/>
            <person name="Grigoriev I.V."/>
            <person name="Hibbett D.S."/>
            <person name="Martin F."/>
        </authorList>
    </citation>
    <scope>NUCLEOTIDE SEQUENCE [LARGE SCALE GENOMIC DNA]</scope>
    <source>
        <strain evidence="2">ATCC 200175</strain>
    </source>
</reference>
<reference evidence="1 2" key="1">
    <citation type="submission" date="2014-06" db="EMBL/GenBank/DDBJ databases">
        <authorList>
            <consortium name="DOE Joint Genome Institute"/>
            <person name="Kuo A."/>
            <person name="Kohler A."/>
            <person name="Nagy L.G."/>
            <person name="Floudas D."/>
            <person name="Copeland A."/>
            <person name="Barry K.W."/>
            <person name="Cichocki N."/>
            <person name="Veneault-Fourrey C."/>
            <person name="LaButti K."/>
            <person name="Lindquist E.A."/>
            <person name="Lipzen A."/>
            <person name="Lundell T."/>
            <person name="Morin E."/>
            <person name="Murat C."/>
            <person name="Sun H."/>
            <person name="Tunlid A."/>
            <person name="Henrissat B."/>
            <person name="Grigoriev I.V."/>
            <person name="Hibbett D.S."/>
            <person name="Martin F."/>
            <person name="Nordberg H.P."/>
            <person name="Cantor M.N."/>
            <person name="Hua S.X."/>
        </authorList>
    </citation>
    <scope>NUCLEOTIDE SEQUENCE [LARGE SCALE GENOMIC DNA]</scope>
    <source>
        <strain evidence="1 2">ATCC 200175</strain>
    </source>
</reference>
<feature type="non-terminal residue" evidence="1">
    <location>
        <position position="62"/>
    </location>
</feature>
<dbReference type="HOGENOM" id="CLU_199417_0_0_1"/>
<proteinExistence type="predicted"/>
<feature type="non-terminal residue" evidence="1">
    <location>
        <position position="1"/>
    </location>
</feature>
<dbReference type="OrthoDB" id="3137936at2759"/>
<gene>
    <name evidence="1" type="ORF">PAXINDRAFT_61576</name>
</gene>
<dbReference type="Proteomes" id="UP000053647">
    <property type="component" value="Unassembled WGS sequence"/>
</dbReference>
<protein>
    <submittedName>
        <fullName evidence="1">Uncharacterized protein</fullName>
    </submittedName>
</protein>
<name>A0A0C9SM17_PAXIN</name>
<evidence type="ECO:0000313" key="1">
    <source>
        <dbReference type="EMBL" id="KIJ05394.1"/>
    </source>
</evidence>
<dbReference type="AlphaFoldDB" id="A0A0C9SM17"/>
<organism evidence="1 2">
    <name type="scientific">Paxillus involutus ATCC 200175</name>
    <dbReference type="NCBI Taxonomy" id="664439"/>
    <lineage>
        <taxon>Eukaryota</taxon>
        <taxon>Fungi</taxon>
        <taxon>Dikarya</taxon>
        <taxon>Basidiomycota</taxon>
        <taxon>Agaricomycotina</taxon>
        <taxon>Agaricomycetes</taxon>
        <taxon>Agaricomycetidae</taxon>
        <taxon>Boletales</taxon>
        <taxon>Paxilineae</taxon>
        <taxon>Paxillaceae</taxon>
        <taxon>Paxillus</taxon>
    </lineage>
</organism>
<evidence type="ECO:0000313" key="2">
    <source>
        <dbReference type="Proteomes" id="UP000053647"/>
    </source>
</evidence>
<sequence>YIAKHGKRKVFHLGSNSSCHQHIQSHYELYKAWCAEKKIQLHDHAMPRRLANAKKEMKKAAK</sequence>
<keyword evidence="2" id="KW-1185">Reference proteome</keyword>